<keyword evidence="2" id="KW-1185">Reference proteome</keyword>
<protein>
    <submittedName>
        <fullName evidence="1">(salmon louse) hypothetical protein</fullName>
    </submittedName>
</protein>
<dbReference type="Proteomes" id="UP000675881">
    <property type="component" value="Chromosome 6"/>
</dbReference>
<dbReference type="EMBL" id="HG994585">
    <property type="protein sequence ID" value="CAF2982625.1"/>
    <property type="molecule type" value="Genomic_DNA"/>
</dbReference>
<evidence type="ECO:0000313" key="2">
    <source>
        <dbReference type="Proteomes" id="UP000675881"/>
    </source>
</evidence>
<evidence type="ECO:0000313" key="1">
    <source>
        <dbReference type="EMBL" id="CAF2982625.1"/>
    </source>
</evidence>
<gene>
    <name evidence="1" type="ORF">LSAA_11390</name>
</gene>
<accession>A0A7R8D0C8</accession>
<dbReference type="AlphaFoldDB" id="A0A7R8D0C8"/>
<reference evidence="1" key="1">
    <citation type="submission" date="2021-02" db="EMBL/GenBank/DDBJ databases">
        <authorList>
            <person name="Bekaert M."/>
        </authorList>
    </citation>
    <scope>NUCLEOTIDE SEQUENCE</scope>
    <source>
        <strain evidence="1">IoA-00</strain>
    </source>
</reference>
<sequence>MSTGKYILFLTKTETDKLLYLSISSSKSNEIELCEAMSGNGHLCLFVEAIITNDWSKIVDNVHNYKHNSFSFKNCLLFRGNYLFVPSSLCKSILDELHLSHPGIVKMKSIVCVVV</sequence>
<name>A0A7R8D0C8_LEPSM</name>
<organism evidence="1 2">
    <name type="scientific">Lepeophtheirus salmonis</name>
    <name type="common">Salmon louse</name>
    <name type="synonym">Caligus salmonis</name>
    <dbReference type="NCBI Taxonomy" id="72036"/>
    <lineage>
        <taxon>Eukaryota</taxon>
        <taxon>Metazoa</taxon>
        <taxon>Ecdysozoa</taxon>
        <taxon>Arthropoda</taxon>
        <taxon>Crustacea</taxon>
        <taxon>Multicrustacea</taxon>
        <taxon>Hexanauplia</taxon>
        <taxon>Copepoda</taxon>
        <taxon>Siphonostomatoida</taxon>
        <taxon>Caligidae</taxon>
        <taxon>Lepeophtheirus</taxon>
    </lineage>
</organism>
<proteinExistence type="predicted"/>